<dbReference type="InterPro" id="IPR005365">
    <property type="entry name" value="Npr3"/>
</dbReference>
<feature type="region of interest" description="Disordered" evidence="1">
    <location>
        <begin position="50"/>
        <end position="74"/>
    </location>
</feature>
<dbReference type="GO" id="GO:0034198">
    <property type="term" value="P:cellular response to amino acid starvation"/>
    <property type="evidence" value="ECO:0007669"/>
    <property type="project" value="TreeGrafter"/>
</dbReference>
<evidence type="ECO:0008006" key="3">
    <source>
        <dbReference type="Google" id="ProtNLM"/>
    </source>
</evidence>
<dbReference type="GO" id="GO:1904262">
    <property type="term" value="P:negative regulation of TORC1 signaling"/>
    <property type="evidence" value="ECO:0007669"/>
    <property type="project" value="TreeGrafter"/>
</dbReference>
<evidence type="ECO:0000256" key="1">
    <source>
        <dbReference type="SAM" id="MobiDB-lite"/>
    </source>
</evidence>
<dbReference type="GO" id="GO:1990130">
    <property type="term" value="C:GATOR1 complex"/>
    <property type="evidence" value="ECO:0007669"/>
    <property type="project" value="TreeGrafter"/>
</dbReference>
<dbReference type="AlphaFoldDB" id="A0A7S4RNU7"/>
<dbReference type="GO" id="GO:0010508">
    <property type="term" value="P:positive regulation of autophagy"/>
    <property type="evidence" value="ECO:0007669"/>
    <property type="project" value="TreeGrafter"/>
</dbReference>
<dbReference type="EMBL" id="HBNR01054402">
    <property type="protein sequence ID" value="CAE4620277.1"/>
    <property type="molecule type" value="Transcribed_RNA"/>
</dbReference>
<accession>A0A7S4RNU7</accession>
<organism evidence="2">
    <name type="scientific">Alexandrium monilatum</name>
    <dbReference type="NCBI Taxonomy" id="311494"/>
    <lineage>
        <taxon>Eukaryota</taxon>
        <taxon>Sar</taxon>
        <taxon>Alveolata</taxon>
        <taxon>Dinophyceae</taxon>
        <taxon>Gonyaulacales</taxon>
        <taxon>Pyrocystaceae</taxon>
        <taxon>Alexandrium</taxon>
    </lineage>
</organism>
<reference evidence="2" key="1">
    <citation type="submission" date="2021-01" db="EMBL/GenBank/DDBJ databases">
        <authorList>
            <person name="Corre E."/>
            <person name="Pelletier E."/>
            <person name="Niang G."/>
            <person name="Scheremetjew M."/>
            <person name="Finn R."/>
            <person name="Kale V."/>
            <person name="Holt S."/>
            <person name="Cochrane G."/>
            <person name="Meng A."/>
            <person name="Brown T."/>
            <person name="Cohen L."/>
        </authorList>
    </citation>
    <scope>NUCLEOTIDE SEQUENCE</scope>
    <source>
        <strain evidence="2">CCMP3105</strain>
    </source>
</reference>
<feature type="compositionally biased region" description="Acidic residues" evidence="1">
    <location>
        <begin position="55"/>
        <end position="64"/>
    </location>
</feature>
<dbReference type="PANTHER" id="PTHR13153">
    <property type="entry name" value="CGTHBA PROTEIN -14 GENE PROTEIN"/>
    <property type="match status" value="1"/>
</dbReference>
<sequence length="542" mass="60713">MAQGPFLTAPGFAVYSQAHVGCTCMDSLLGVVFVAQLPAKQPGVVLVYPSTPQDAVEDPGEEDMPQGSPRSPIVEDPGTIFGIPAPIFAKMALPDEVLCNRPFYLEIDGGRRLTSHVHDEFSHLHFVSFPCNASELSRVNTPPQEGEELDPLDPRDRVQRFNIVHVLDSRRASRTETHTSTLWQVSADLARALMSEEARVGYLSKEIRRLGAASQWDSRLHSQAECLPEQRRRLTLEQLIENMFEGLHRRGHRSLRVNGTILCHVCVFPKLEDPAPPMADQALVLTCSRKELELEMPMDSADIVRRVIDSVSPVVSLRELMVRLALPLSTLQRVSQRLVYLKKARVMDVFRPNTRVAVASGVNMIGFALASKRFHDWQKQRKAKEPNFFKVAEASRGGCTLRSLQEQLCPDTEDFSKVLEWFVAEGIVAQLASYYHFLPSRARSSASTSSGVRVNGTIHSEFCPDRLSEDELQLLATRAKDDQQHRFLCLFVVDFARAHRRADGCEFEALVASSFEHSGEQTEAKTVIEQNSDIFVPYVCTC</sequence>
<evidence type="ECO:0000313" key="2">
    <source>
        <dbReference type="EMBL" id="CAE4620277.1"/>
    </source>
</evidence>
<proteinExistence type="predicted"/>
<name>A0A7S4RNU7_9DINO</name>
<dbReference type="GO" id="GO:0038202">
    <property type="term" value="P:TORC1 signaling"/>
    <property type="evidence" value="ECO:0007669"/>
    <property type="project" value="TreeGrafter"/>
</dbReference>
<protein>
    <recommendedName>
        <fullName evidence="3">Nitrogen permease regulator 3</fullName>
    </recommendedName>
</protein>
<gene>
    <name evidence="2" type="ORF">AMON00008_LOCUS38206</name>
</gene>
<dbReference type="PANTHER" id="PTHR13153:SF5">
    <property type="entry name" value="GATOR COMPLEX PROTEIN NPRL3"/>
    <property type="match status" value="1"/>
</dbReference>